<reference evidence="2" key="1">
    <citation type="journal article" date="2022" name="Mol. Ecol. Resour.">
        <title>The genomes of chicory, endive, great burdock and yacon provide insights into Asteraceae palaeo-polyploidization history and plant inulin production.</title>
        <authorList>
            <person name="Fan W."/>
            <person name="Wang S."/>
            <person name="Wang H."/>
            <person name="Wang A."/>
            <person name="Jiang F."/>
            <person name="Liu H."/>
            <person name="Zhao H."/>
            <person name="Xu D."/>
            <person name="Zhang Y."/>
        </authorList>
    </citation>
    <scope>NUCLEOTIDE SEQUENCE [LARGE SCALE GENOMIC DNA]</scope>
    <source>
        <strain evidence="2">cv. Yunnan</strain>
    </source>
</reference>
<evidence type="ECO:0000313" key="1">
    <source>
        <dbReference type="EMBL" id="KAI3798598.1"/>
    </source>
</evidence>
<accession>A0ACB9HT23</accession>
<dbReference type="Proteomes" id="UP001056120">
    <property type="component" value="Linkage Group LG11"/>
</dbReference>
<keyword evidence="2" id="KW-1185">Reference proteome</keyword>
<organism evidence="1 2">
    <name type="scientific">Smallanthus sonchifolius</name>
    <dbReference type="NCBI Taxonomy" id="185202"/>
    <lineage>
        <taxon>Eukaryota</taxon>
        <taxon>Viridiplantae</taxon>
        <taxon>Streptophyta</taxon>
        <taxon>Embryophyta</taxon>
        <taxon>Tracheophyta</taxon>
        <taxon>Spermatophyta</taxon>
        <taxon>Magnoliopsida</taxon>
        <taxon>eudicotyledons</taxon>
        <taxon>Gunneridae</taxon>
        <taxon>Pentapetalae</taxon>
        <taxon>asterids</taxon>
        <taxon>campanulids</taxon>
        <taxon>Asterales</taxon>
        <taxon>Asteraceae</taxon>
        <taxon>Asteroideae</taxon>
        <taxon>Heliantheae alliance</taxon>
        <taxon>Millerieae</taxon>
        <taxon>Smallanthus</taxon>
    </lineage>
</organism>
<reference evidence="1 2" key="2">
    <citation type="journal article" date="2022" name="Mol. Ecol. Resour.">
        <title>The genomes of chicory, endive, great burdock and yacon provide insights into Asteraceae paleo-polyploidization history and plant inulin production.</title>
        <authorList>
            <person name="Fan W."/>
            <person name="Wang S."/>
            <person name="Wang H."/>
            <person name="Wang A."/>
            <person name="Jiang F."/>
            <person name="Liu H."/>
            <person name="Zhao H."/>
            <person name="Xu D."/>
            <person name="Zhang Y."/>
        </authorList>
    </citation>
    <scope>NUCLEOTIDE SEQUENCE [LARGE SCALE GENOMIC DNA]</scope>
    <source>
        <strain evidence="2">cv. Yunnan</strain>
        <tissue evidence="1">Leaves</tissue>
    </source>
</reference>
<comment type="caution">
    <text evidence="1">The sequence shown here is derived from an EMBL/GenBank/DDBJ whole genome shotgun (WGS) entry which is preliminary data.</text>
</comment>
<dbReference type="EMBL" id="CM042028">
    <property type="protein sequence ID" value="KAI3798598.1"/>
    <property type="molecule type" value="Genomic_DNA"/>
</dbReference>
<proteinExistence type="predicted"/>
<name>A0ACB9HT23_9ASTR</name>
<sequence>MEDGNQAMKLYSHPMSSCSRRVRLALSLKGLKYECINITSVGDPELLKLNPMGYMPALVDGTTVVSDSYAILLYLEEKHPQHALLPQDIIKKSINYQVFQHSASSEYNFSSLYWGNC</sequence>
<protein>
    <submittedName>
        <fullName evidence="1">Uncharacterized protein</fullName>
    </submittedName>
</protein>
<evidence type="ECO:0000313" key="2">
    <source>
        <dbReference type="Proteomes" id="UP001056120"/>
    </source>
</evidence>
<gene>
    <name evidence="1" type="ORF">L1987_33875</name>
</gene>